<keyword evidence="6 9" id="KW-0378">Hydrolase</keyword>
<dbReference type="NCBIfam" id="TIGR00077">
    <property type="entry name" value="lspA"/>
    <property type="match status" value="1"/>
</dbReference>
<evidence type="ECO:0000256" key="6">
    <source>
        <dbReference type="ARBA" id="ARBA00022801"/>
    </source>
</evidence>
<gene>
    <name evidence="9" type="primary">lspA</name>
    <name evidence="12" type="ORF">HMPREF3187_00881</name>
</gene>
<dbReference type="HAMAP" id="MF_00161">
    <property type="entry name" value="LspA"/>
    <property type="match status" value="1"/>
</dbReference>
<keyword evidence="8 9" id="KW-0472">Membrane</keyword>
<name>A0A133XZL3_9LACT</name>
<accession>A0A133XZL3</accession>
<reference evidence="12 13" key="1">
    <citation type="submission" date="2016-01" db="EMBL/GenBank/DDBJ databases">
        <authorList>
            <person name="Oliw E.H."/>
        </authorList>
    </citation>
    <scope>NUCLEOTIDE SEQUENCE [LARGE SCALE GENOMIC DNA]</scope>
    <source>
        <strain evidence="12 13">KA00635</strain>
    </source>
</reference>
<dbReference type="STRING" id="87541.AWM71_00605"/>
<dbReference type="InterPro" id="IPR001872">
    <property type="entry name" value="Peptidase_A8"/>
</dbReference>
<dbReference type="PANTHER" id="PTHR33695:SF1">
    <property type="entry name" value="LIPOPROTEIN SIGNAL PEPTIDASE"/>
    <property type="match status" value="1"/>
</dbReference>
<evidence type="ECO:0000313" key="13">
    <source>
        <dbReference type="Proteomes" id="UP000070422"/>
    </source>
</evidence>
<feature type="transmembrane region" description="Helical" evidence="9">
    <location>
        <begin position="122"/>
        <end position="144"/>
    </location>
</feature>
<dbReference type="EC" id="3.4.23.36" evidence="9"/>
<keyword evidence="2 9" id="KW-1003">Cell membrane</keyword>
<organism evidence="12 13">
    <name type="scientific">Aerococcus christensenii</name>
    <dbReference type="NCBI Taxonomy" id="87541"/>
    <lineage>
        <taxon>Bacteria</taxon>
        <taxon>Bacillati</taxon>
        <taxon>Bacillota</taxon>
        <taxon>Bacilli</taxon>
        <taxon>Lactobacillales</taxon>
        <taxon>Aerococcaceae</taxon>
        <taxon>Aerococcus</taxon>
    </lineage>
</organism>
<proteinExistence type="inferred from homology"/>
<comment type="catalytic activity">
    <reaction evidence="9 10">
        <text>Release of signal peptides from bacterial membrane prolipoproteins. Hydrolyzes -Xaa-Yaa-Zaa-|-(S,diacylglyceryl)Cys-, in which Xaa is hydrophobic (preferably Leu), and Yaa (Ala or Ser) and Zaa (Gly or Ala) have small, neutral side chains.</text>
        <dbReference type="EC" id="3.4.23.36"/>
    </reaction>
</comment>
<sequence length="149" mass="17071">MLFYLLSIVLFIFDQVIKYWVVHHLALHQGLPFIRSVLSLYYLQNRGAAWGMLAGHMWFFIPMTLLVVGAIIAYYHREKLSRRGQVIGLACILAGALGNFVDRIRLGYVVDMFRLEFIDFPVFNFADACLTVGAILLIIDALFLEREGK</sequence>
<comment type="caution">
    <text evidence="12">The sequence shown here is derived from an EMBL/GenBank/DDBJ whole genome shotgun (WGS) entry which is preliminary data.</text>
</comment>
<dbReference type="UniPathway" id="UPA00665"/>
<evidence type="ECO:0000256" key="7">
    <source>
        <dbReference type="ARBA" id="ARBA00022989"/>
    </source>
</evidence>
<comment type="function">
    <text evidence="9 10">This protein specifically catalyzes the removal of signal peptides from prolipoproteins.</text>
</comment>
<feature type="transmembrane region" description="Helical" evidence="9">
    <location>
        <begin position="86"/>
        <end position="102"/>
    </location>
</feature>
<dbReference type="PROSITE" id="PS00855">
    <property type="entry name" value="SPASE_II"/>
    <property type="match status" value="1"/>
</dbReference>
<feature type="active site" evidence="9">
    <location>
        <position position="111"/>
    </location>
</feature>
<comment type="similarity">
    <text evidence="1 9 11">Belongs to the peptidase A8 family.</text>
</comment>
<comment type="caution">
    <text evidence="9">Lacks conserved residue(s) required for the propagation of feature annotation.</text>
</comment>
<evidence type="ECO:0000256" key="10">
    <source>
        <dbReference type="RuleBase" id="RU000594"/>
    </source>
</evidence>
<evidence type="ECO:0000313" key="12">
    <source>
        <dbReference type="EMBL" id="KXB36371.1"/>
    </source>
</evidence>
<dbReference type="RefSeq" id="WP_060936801.1">
    <property type="nucleotide sequence ID" value="NZ_JASOZP010000037.1"/>
</dbReference>
<dbReference type="Pfam" id="PF01252">
    <property type="entry name" value="Peptidase_A8"/>
    <property type="match status" value="1"/>
</dbReference>
<dbReference type="GO" id="GO:0004190">
    <property type="term" value="F:aspartic-type endopeptidase activity"/>
    <property type="evidence" value="ECO:0007669"/>
    <property type="project" value="UniProtKB-UniRule"/>
</dbReference>
<evidence type="ECO:0000256" key="4">
    <source>
        <dbReference type="ARBA" id="ARBA00022692"/>
    </source>
</evidence>
<dbReference type="PATRIC" id="fig|87541.4.peg.871"/>
<keyword evidence="7 9" id="KW-1133">Transmembrane helix</keyword>
<comment type="pathway">
    <text evidence="9">Protein modification; lipoprotein biosynthesis (signal peptide cleavage).</text>
</comment>
<comment type="subcellular location">
    <subcellularLocation>
        <location evidence="9">Cell membrane</location>
        <topology evidence="9">Multi-pass membrane protein</topology>
    </subcellularLocation>
</comment>
<evidence type="ECO:0000256" key="9">
    <source>
        <dbReference type="HAMAP-Rule" id="MF_00161"/>
    </source>
</evidence>
<feature type="transmembrane region" description="Helical" evidence="9">
    <location>
        <begin position="48"/>
        <end position="74"/>
    </location>
</feature>
<evidence type="ECO:0000256" key="2">
    <source>
        <dbReference type="ARBA" id="ARBA00022475"/>
    </source>
</evidence>
<evidence type="ECO:0000256" key="8">
    <source>
        <dbReference type="ARBA" id="ARBA00023136"/>
    </source>
</evidence>
<keyword evidence="5 9" id="KW-0064">Aspartyl protease</keyword>
<keyword evidence="3 9" id="KW-0645">Protease</keyword>
<dbReference type="OrthoDB" id="9810259at2"/>
<dbReference type="PRINTS" id="PR00781">
    <property type="entry name" value="LIPOSIGPTASE"/>
</dbReference>
<feature type="active site" evidence="9">
    <location>
        <position position="127"/>
    </location>
</feature>
<dbReference type="AlphaFoldDB" id="A0A133XZL3"/>
<evidence type="ECO:0000256" key="3">
    <source>
        <dbReference type="ARBA" id="ARBA00022670"/>
    </source>
</evidence>
<evidence type="ECO:0000256" key="11">
    <source>
        <dbReference type="RuleBase" id="RU004181"/>
    </source>
</evidence>
<dbReference type="Proteomes" id="UP000070422">
    <property type="component" value="Unassembled WGS sequence"/>
</dbReference>
<evidence type="ECO:0000256" key="1">
    <source>
        <dbReference type="ARBA" id="ARBA00006139"/>
    </source>
</evidence>
<dbReference type="GO" id="GO:0006508">
    <property type="term" value="P:proteolysis"/>
    <property type="evidence" value="ECO:0007669"/>
    <property type="project" value="UniProtKB-KW"/>
</dbReference>
<keyword evidence="4 9" id="KW-0812">Transmembrane</keyword>
<evidence type="ECO:0000256" key="5">
    <source>
        <dbReference type="ARBA" id="ARBA00022750"/>
    </source>
</evidence>
<dbReference type="PANTHER" id="PTHR33695">
    <property type="entry name" value="LIPOPROTEIN SIGNAL PEPTIDASE"/>
    <property type="match status" value="1"/>
</dbReference>
<dbReference type="EMBL" id="LSCQ01000043">
    <property type="protein sequence ID" value="KXB36371.1"/>
    <property type="molecule type" value="Genomic_DNA"/>
</dbReference>
<dbReference type="GO" id="GO:0005886">
    <property type="term" value="C:plasma membrane"/>
    <property type="evidence" value="ECO:0007669"/>
    <property type="project" value="UniProtKB-SubCell"/>
</dbReference>
<protein>
    <recommendedName>
        <fullName evidence="9">Lipoprotein signal peptidase</fullName>
        <ecNumber evidence="9">3.4.23.36</ecNumber>
    </recommendedName>
    <alternativeName>
        <fullName evidence="9">Prolipoprotein signal peptidase</fullName>
    </alternativeName>
    <alternativeName>
        <fullName evidence="9">Signal peptidase II</fullName>
        <shortName evidence="9">SPase II</shortName>
    </alternativeName>
</protein>